<accession>A0AA45HI07</accession>
<organism evidence="1 2">
    <name type="scientific">Oceanotoga teriensis</name>
    <dbReference type="NCBI Taxonomy" id="515440"/>
    <lineage>
        <taxon>Bacteria</taxon>
        <taxon>Thermotogati</taxon>
        <taxon>Thermotogota</taxon>
        <taxon>Thermotogae</taxon>
        <taxon>Petrotogales</taxon>
        <taxon>Petrotogaceae</taxon>
        <taxon>Oceanotoga</taxon>
    </lineage>
</organism>
<dbReference type="RefSeq" id="WP_109605572.1">
    <property type="nucleotide sequence ID" value="NZ_QGGI01000015.1"/>
</dbReference>
<protein>
    <submittedName>
        <fullName evidence="1">Uncharacterized protein</fullName>
    </submittedName>
</protein>
<dbReference type="EMBL" id="QGGI01000015">
    <property type="protein sequence ID" value="PWJ89342.1"/>
    <property type="molecule type" value="Genomic_DNA"/>
</dbReference>
<evidence type="ECO:0000313" key="1">
    <source>
        <dbReference type="EMBL" id="PWJ89342.1"/>
    </source>
</evidence>
<dbReference type="AlphaFoldDB" id="A0AA45HI07"/>
<comment type="caution">
    <text evidence="1">The sequence shown here is derived from an EMBL/GenBank/DDBJ whole genome shotgun (WGS) entry which is preliminary data.</text>
</comment>
<gene>
    <name evidence="1" type="ORF">C7380_11568</name>
</gene>
<keyword evidence="2" id="KW-1185">Reference proteome</keyword>
<dbReference type="Proteomes" id="UP000245921">
    <property type="component" value="Unassembled WGS sequence"/>
</dbReference>
<name>A0AA45HI07_9BACT</name>
<sequence length="111" mass="13104">MNSPDRVVDLKISIDKKIYFLRELKRIHDIREKDSRALDVIIAEDLESDYPEDWYSTMHICKTPIKSEKINDIKISVHNMYLNSGKKSDILWCIFDDSNDLLNYIGILENK</sequence>
<evidence type="ECO:0000313" key="2">
    <source>
        <dbReference type="Proteomes" id="UP000245921"/>
    </source>
</evidence>
<reference evidence="1 2" key="1">
    <citation type="submission" date="2018-05" db="EMBL/GenBank/DDBJ databases">
        <title>Genomic Encyclopedia of Type Strains, Phase IV (KMG-IV): sequencing the most valuable type-strain genomes for metagenomic binning, comparative biology and taxonomic classification.</title>
        <authorList>
            <person name="Goeker M."/>
        </authorList>
    </citation>
    <scope>NUCLEOTIDE SEQUENCE [LARGE SCALE GENOMIC DNA]</scope>
    <source>
        <strain evidence="1 2">DSM 24906</strain>
    </source>
</reference>
<proteinExistence type="predicted"/>